<organism evidence="1 2">
    <name type="scientific">Desulfofustis limnaeus</name>
    <dbReference type="NCBI Taxonomy" id="2740163"/>
    <lineage>
        <taxon>Bacteria</taxon>
        <taxon>Pseudomonadati</taxon>
        <taxon>Thermodesulfobacteriota</taxon>
        <taxon>Desulfobulbia</taxon>
        <taxon>Desulfobulbales</taxon>
        <taxon>Desulfocapsaceae</taxon>
        <taxon>Desulfofustis</taxon>
    </lineage>
</organism>
<proteinExistence type="predicted"/>
<accession>A0ABN6M7Y6</accession>
<gene>
    <name evidence="1" type="ORF">DPPLL_33310</name>
</gene>
<evidence type="ECO:0008006" key="3">
    <source>
        <dbReference type="Google" id="ProtNLM"/>
    </source>
</evidence>
<reference evidence="1 2" key="1">
    <citation type="submission" date="2022-01" db="EMBL/GenBank/DDBJ databases">
        <title>Desulfofustis limnae sp. nov., a novel mesophilic sulfate-reducing bacterium isolated from marsh soil.</title>
        <authorList>
            <person name="Watanabe M."/>
            <person name="Takahashi A."/>
            <person name="Kojima H."/>
            <person name="Fukui M."/>
        </authorList>
    </citation>
    <scope>NUCLEOTIDE SEQUENCE [LARGE SCALE GENOMIC DNA]</scope>
    <source>
        <strain evidence="1 2">PPLL</strain>
    </source>
</reference>
<dbReference type="InterPro" id="IPR038128">
    <property type="entry name" value="Gamma_PGA_hydro_sf"/>
</dbReference>
<evidence type="ECO:0000313" key="2">
    <source>
        <dbReference type="Proteomes" id="UP000830055"/>
    </source>
</evidence>
<evidence type="ECO:0000313" key="1">
    <source>
        <dbReference type="EMBL" id="BDD88966.1"/>
    </source>
</evidence>
<dbReference type="RefSeq" id="WP_284152294.1">
    <property type="nucleotide sequence ID" value="NZ_AP025516.1"/>
</dbReference>
<name>A0ABN6M7Y6_9BACT</name>
<sequence>MDRYPDFASLQRHESDYSIECCDRGAPVTILAPHGGAIEPHTAEIARVIAGTDHNYFLFIGRKPQRNRDLHITSHRWDEPQSVALVARSTVVVTVHGTATAEPLVVLGGRDIRLRELIATQLTEHHLLCRPATSRNSGLHPANICNRGRTGQGVQLEIARTLRDSPACWPHLAAAVRTAISRHFQMLLKETSCPDSSPPADHTVA</sequence>
<dbReference type="EMBL" id="AP025516">
    <property type="protein sequence ID" value="BDD88966.1"/>
    <property type="molecule type" value="Genomic_DNA"/>
</dbReference>
<keyword evidence="2" id="KW-1185">Reference proteome</keyword>
<dbReference type="Proteomes" id="UP000830055">
    <property type="component" value="Chromosome"/>
</dbReference>
<dbReference type="Pfam" id="PF05908">
    <property type="entry name" value="Gamma_PGA_hydro"/>
    <property type="match status" value="1"/>
</dbReference>
<dbReference type="Gene3D" id="3.40.630.100">
    <property type="entry name" value="Poly-gamma-glutamate hydrolase, zinc-binding motif"/>
    <property type="match status" value="1"/>
</dbReference>
<protein>
    <recommendedName>
        <fullName evidence="3">Replication protein</fullName>
    </recommendedName>
</protein>
<dbReference type="InterPro" id="IPR008585">
    <property type="entry name" value="Gamma_PGA_hydro"/>
</dbReference>